<reference evidence="4" key="1">
    <citation type="journal article" date="2019" name="Int. J. Syst. Evol. Microbiol.">
        <title>The Global Catalogue of Microorganisms (GCM) 10K type strain sequencing project: providing services to taxonomists for standard genome sequencing and annotation.</title>
        <authorList>
            <consortium name="The Broad Institute Genomics Platform"/>
            <consortium name="The Broad Institute Genome Sequencing Center for Infectious Disease"/>
            <person name="Wu L."/>
            <person name="Ma J."/>
        </authorList>
    </citation>
    <scope>NUCLEOTIDE SEQUENCE [LARGE SCALE GENOMIC DNA]</scope>
    <source>
        <strain evidence="4">JCM 19129</strain>
    </source>
</reference>
<dbReference type="Gene3D" id="3.20.20.100">
    <property type="entry name" value="NADP-dependent oxidoreductase domain"/>
    <property type="match status" value="1"/>
</dbReference>
<dbReference type="SUPFAM" id="SSF51430">
    <property type="entry name" value="NAD(P)-linked oxidoreductase"/>
    <property type="match status" value="1"/>
</dbReference>
<dbReference type="EMBL" id="BAABLW010000002">
    <property type="protein sequence ID" value="GAA4912569.1"/>
    <property type="molecule type" value="Genomic_DNA"/>
</dbReference>
<sequence>MTLPDVTLGREPYELTTTALGYGAMSLAGAYGPISDEAAIALLHDVYDRGVTFLDTANIYGLGVSETILGTFLRGRRHEFMVATKAGIDPSGEAGKRRQNGKPEHLREQIELSLRRLGTDYVDLYYLHRPDPEVPIEESVGPLGELVEAGKVRSIGLSEVTAEEIRRAHQVHPVTAVQSEWSVFARDVERYVLPTVAELGIGFVAFSPVGRGILTDHFDAAGLAEGDTRRKFPWFSPENLTHNDAVAAQLRQAAAGLGIPAAGLALAWLYKKAARIGADLATIPGTRYTSHMDELLRGVDFELDVDAEAQLDSLADQVHGDRSFDPMWVSGGREGLLPR</sequence>
<dbReference type="RefSeq" id="WP_345476420.1">
    <property type="nucleotide sequence ID" value="NZ_BAABLW010000002.1"/>
</dbReference>
<dbReference type="InterPro" id="IPR050791">
    <property type="entry name" value="Aldo-Keto_reductase"/>
</dbReference>
<gene>
    <name evidence="3" type="ORF">GCM10025790_03970</name>
</gene>
<feature type="domain" description="NADP-dependent oxidoreductase" evidence="2">
    <location>
        <begin position="20"/>
        <end position="315"/>
    </location>
</feature>
<name>A0ABP9FQ31_9MICC</name>
<dbReference type="Proteomes" id="UP001500368">
    <property type="component" value="Unassembled WGS sequence"/>
</dbReference>
<dbReference type="InterPro" id="IPR020471">
    <property type="entry name" value="AKR"/>
</dbReference>
<dbReference type="InterPro" id="IPR023210">
    <property type="entry name" value="NADP_OxRdtase_dom"/>
</dbReference>
<dbReference type="Pfam" id="PF00248">
    <property type="entry name" value="Aldo_ket_red"/>
    <property type="match status" value="1"/>
</dbReference>
<evidence type="ECO:0000313" key="3">
    <source>
        <dbReference type="EMBL" id="GAA4912569.1"/>
    </source>
</evidence>
<keyword evidence="4" id="KW-1185">Reference proteome</keyword>
<keyword evidence="1" id="KW-0560">Oxidoreductase</keyword>
<protein>
    <submittedName>
        <fullName evidence="3">Aldo/keto reductase</fullName>
    </submittedName>
</protein>
<dbReference type="PRINTS" id="PR00069">
    <property type="entry name" value="ALDKETRDTASE"/>
</dbReference>
<organism evidence="3 4">
    <name type="scientific">Nesterenkonia rhizosphaerae</name>
    <dbReference type="NCBI Taxonomy" id="1348272"/>
    <lineage>
        <taxon>Bacteria</taxon>
        <taxon>Bacillati</taxon>
        <taxon>Actinomycetota</taxon>
        <taxon>Actinomycetes</taxon>
        <taxon>Micrococcales</taxon>
        <taxon>Micrococcaceae</taxon>
        <taxon>Nesterenkonia</taxon>
    </lineage>
</organism>
<evidence type="ECO:0000259" key="2">
    <source>
        <dbReference type="Pfam" id="PF00248"/>
    </source>
</evidence>
<evidence type="ECO:0000313" key="4">
    <source>
        <dbReference type="Proteomes" id="UP001500368"/>
    </source>
</evidence>
<comment type="caution">
    <text evidence="3">The sequence shown here is derived from an EMBL/GenBank/DDBJ whole genome shotgun (WGS) entry which is preliminary data.</text>
</comment>
<dbReference type="PANTHER" id="PTHR43625:SF40">
    <property type="entry name" value="ALDO-KETO REDUCTASE YAKC [NADP(+)]"/>
    <property type="match status" value="1"/>
</dbReference>
<accession>A0ABP9FQ31</accession>
<dbReference type="InterPro" id="IPR036812">
    <property type="entry name" value="NAD(P)_OxRdtase_dom_sf"/>
</dbReference>
<proteinExistence type="predicted"/>
<evidence type="ECO:0000256" key="1">
    <source>
        <dbReference type="ARBA" id="ARBA00023002"/>
    </source>
</evidence>
<dbReference type="PANTHER" id="PTHR43625">
    <property type="entry name" value="AFLATOXIN B1 ALDEHYDE REDUCTASE"/>
    <property type="match status" value="1"/>
</dbReference>